<accession>A0ABS3NPR5</accession>
<proteinExistence type="predicted"/>
<reference evidence="2 3" key="1">
    <citation type="submission" date="2021-03" db="EMBL/GenBank/DDBJ databases">
        <authorList>
            <person name="Shang D.-D."/>
            <person name="Du Z.-J."/>
            <person name="Chen G.-J."/>
        </authorList>
    </citation>
    <scope>NUCLEOTIDE SEQUENCE [LARGE SCALE GENOMIC DNA]</scope>
    <source>
        <strain evidence="2 3">F1192</strain>
    </source>
</reference>
<name>A0ABS3NPR5_9GAMM</name>
<evidence type="ECO:0000313" key="2">
    <source>
        <dbReference type="EMBL" id="MBO1531044.1"/>
    </source>
</evidence>
<gene>
    <name evidence="2" type="ORF">J3492_07425</name>
</gene>
<evidence type="ECO:0000313" key="3">
    <source>
        <dbReference type="Proteomes" id="UP000664554"/>
    </source>
</evidence>
<keyword evidence="1" id="KW-1133">Transmembrane helix</keyword>
<evidence type="ECO:0008006" key="4">
    <source>
        <dbReference type="Google" id="ProtNLM"/>
    </source>
</evidence>
<protein>
    <recommendedName>
        <fullName evidence="4">VanZ-like domain-containing protein</fullName>
    </recommendedName>
</protein>
<dbReference type="RefSeq" id="WP_207991172.1">
    <property type="nucleotide sequence ID" value="NZ_JAGBKM010000011.1"/>
</dbReference>
<evidence type="ECO:0000256" key="1">
    <source>
        <dbReference type="SAM" id="Phobius"/>
    </source>
</evidence>
<dbReference type="Proteomes" id="UP000664554">
    <property type="component" value="Unassembled WGS sequence"/>
</dbReference>
<feature type="transmembrane region" description="Helical" evidence="1">
    <location>
        <begin position="20"/>
        <end position="37"/>
    </location>
</feature>
<organism evidence="2 3">
    <name type="scientific">Psychrobacter coccoides</name>
    <dbReference type="NCBI Taxonomy" id="2818440"/>
    <lineage>
        <taxon>Bacteria</taxon>
        <taxon>Pseudomonadati</taxon>
        <taxon>Pseudomonadota</taxon>
        <taxon>Gammaproteobacteria</taxon>
        <taxon>Moraxellales</taxon>
        <taxon>Moraxellaceae</taxon>
        <taxon>Psychrobacter</taxon>
    </lineage>
</organism>
<keyword evidence="3" id="KW-1185">Reference proteome</keyword>
<dbReference type="EMBL" id="JAGBKM010000011">
    <property type="protein sequence ID" value="MBO1531044.1"/>
    <property type="molecule type" value="Genomic_DNA"/>
</dbReference>
<feature type="transmembrane region" description="Helical" evidence="1">
    <location>
        <begin position="86"/>
        <end position="104"/>
    </location>
</feature>
<keyword evidence="1" id="KW-0472">Membrane</keyword>
<comment type="caution">
    <text evidence="2">The sequence shown here is derived from an EMBL/GenBank/DDBJ whole genome shotgun (WGS) entry which is preliminary data.</text>
</comment>
<feature type="transmembrane region" description="Helical" evidence="1">
    <location>
        <begin position="49"/>
        <end position="66"/>
    </location>
</feature>
<sequence length="129" mass="14582">MDFHTFKVGVISVTGLDKDALHIYVGVGIYLLCLLILRPVIKNQNLRALLALFVVIVVALAGEYLDNHHIIRTRGFLALRLVDIKASLHDLINTSLLPFLLFALHKWTRIFQAAAPSKALIKRHKKTDY</sequence>
<keyword evidence="1" id="KW-0812">Transmembrane</keyword>